<proteinExistence type="predicted"/>
<reference evidence="1 2" key="1">
    <citation type="journal article" date="2017" name="Mol. Plant">
        <title>The Genome of Medicinal Plant Macleaya cordata Provides New Insights into Benzylisoquinoline Alkaloids Metabolism.</title>
        <authorList>
            <person name="Liu X."/>
            <person name="Liu Y."/>
            <person name="Huang P."/>
            <person name="Ma Y."/>
            <person name="Qing Z."/>
            <person name="Tang Q."/>
            <person name="Cao H."/>
            <person name="Cheng P."/>
            <person name="Zheng Y."/>
            <person name="Yuan Z."/>
            <person name="Zhou Y."/>
            <person name="Liu J."/>
            <person name="Tang Z."/>
            <person name="Zhuo Y."/>
            <person name="Zhang Y."/>
            <person name="Yu L."/>
            <person name="Huang J."/>
            <person name="Yang P."/>
            <person name="Peng Q."/>
            <person name="Zhang J."/>
            <person name="Jiang W."/>
            <person name="Zhang Z."/>
            <person name="Lin K."/>
            <person name="Ro D.K."/>
            <person name="Chen X."/>
            <person name="Xiong X."/>
            <person name="Shang Y."/>
            <person name="Huang S."/>
            <person name="Zeng J."/>
        </authorList>
    </citation>
    <scope>NUCLEOTIDE SEQUENCE [LARGE SCALE GENOMIC DNA]</scope>
    <source>
        <strain evidence="2">cv. BLH2017</strain>
        <tissue evidence="1">Root</tissue>
    </source>
</reference>
<accession>A0A200Q0T9</accession>
<organism evidence="1 2">
    <name type="scientific">Macleaya cordata</name>
    <name type="common">Five-seeded plume-poppy</name>
    <name type="synonym">Bocconia cordata</name>
    <dbReference type="NCBI Taxonomy" id="56857"/>
    <lineage>
        <taxon>Eukaryota</taxon>
        <taxon>Viridiplantae</taxon>
        <taxon>Streptophyta</taxon>
        <taxon>Embryophyta</taxon>
        <taxon>Tracheophyta</taxon>
        <taxon>Spermatophyta</taxon>
        <taxon>Magnoliopsida</taxon>
        <taxon>Ranunculales</taxon>
        <taxon>Papaveraceae</taxon>
        <taxon>Papaveroideae</taxon>
        <taxon>Macleaya</taxon>
    </lineage>
</organism>
<comment type="caution">
    <text evidence="1">The sequence shown here is derived from an EMBL/GenBank/DDBJ whole genome shotgun (WGS) entry which is preliminary data.</text>
</comment>
<dbReference type="InParanoid" id="A0A200Q0T9"/>
<dbReference type="EMBL" id="MVGT01003406">
    <property type="protein sequence ID" value="OVA04084.1"/>
    <property type="molecule type" value="Genomic_DNA"/>
</dbReference>
<evidence type="ECO:0000313" key="2">
    <source>
        <dbReference type="Proteomes" id="UP000195402"/>
    </source>
</evidence>
<sequence>MGTYKDTPTINSASVLSSGVSGVDLVRGLFVWVIFIAQAHSSKEFHLTIILFELKFAGFRRWIRVPYCNKQLCNMPELCPSSLTTKPRIEVQGGHERSRCSRIQALVILKEAPAVQWLNGSESRGYIDKDSA</sequence>
<gene>
    <name evidence="1" type="ORF">BVC80_849g11</name>
</gene>
<evidence type="ECO:0000313" key="1">
    <source>
        <dbReference type="EMBL" id="OVA04084.1"/>
    </source>
</evidence>
<keyword evidence="2" id="KW-1185">Reference proteome</keyword>
<dbReference type="Proteomes" id="UP000195402">
    <property type="component" value="Unassembled WGS sequence"/>
</dbReference>
<protein>
    <submittedName>
        <fullName evidence="1">Uncharacterized protein</fullName>
    </submittedName>
</protein>
<name>A0A200Q0T9_MACCD</name>
<dbReference type="AlphaFoldDB" id="A0A200Q0T9"/>